<keyword evidence="8" id="KW-1185">Reference proteome</keyword>
<dbReference type="Pfam" id="PF13649">
    <property type="entry name" value="Methyltransf_25"/>
    <property type="match status" value="1"/>
</dbReference>
<accession>A0A1H1M1V6</accession>
<evidence type="ECO:0000256" key="2">
    <source>
        <dbReference type="ARBA" id="ARBA00022679"/>
    </source>
</evidence>
<dbReference type="Gene3D" id="3.40.50.150">
    <property type="entry name" value="Vaccinia Virus protein VP39"/>
    <property type="match status" value="1"/>
</dbReference>
<dbReference type="SUPFAM" id="SSF53335">
    <property type="entry name" value="S-adenosyl-L-methionine-dependent methyltransferases"/>
    <property type="match status" value="1"/>
</dbReference>
<protein>
    <submittedName>
        <fullName evidence="7">23S rRNA m(5)U-747 methyltransferase</fullName>
    </submittedName>
</protein>
<dbReference type="EMBL" id="LT629734">
    <property type="protein sequence ID" value="SDR80848.1"/>
    <property type="molecule type" value="Genomic_DNA"/>
</dbReference>
<evidence type="ECO:0000256" key="4">
    <source>
        <dbReference type="PROSITE-ProRule" id="PRU01024"/>
    </source>
</evidence>
<evidence type="ECO:0000256" key="3">
    <source>
        <dbReference type="ARBA" id="ARBA00022691"/>
    </source>
</evidence>
<dbReference type="Proteomes" id="UP000199649">
    <property type="component" value="Chromosome I"/>
</dbReference>
<dbReference type="Pfam" id="PF05958">
    <property type="entry name" value="tRNA_U5-meth_tr"/>
    <property type="match status" value="1"/>
</dbReference>
<sequence length="385" mass="40901">MPTTEREPGARDGPSPRDLDCAYFDAWRCRSCTLLDTPYARQLADKQGGVADALPAMRWHAPFASAPGGFRNKAKMAVAGTLERPTIGILAADGTGIDLQACPLHERPIVEAMPVLEDFVRTARLTPYDVPSRRGELKHLIVTASPDGELALRLVLRSSEALPRVAKHLPALADALPLASASVNLLPEHKAVLEGEHETVLLGGTLTMRVNEVPLRLKPRSFFQTNTAVAAGLYRQATAWIDAADPSRVLDLYCGVGGFALHAARPGRAVAGVEVAADAIDAARETAAEIGAGASFAVGDAGSVDLEGAQAPELVVVNPPRRGIGALAARLDASAAERVLYSSCNPVSLARDLAAMPHLRPVQGRLFDMFPHTGHAEVLVELERR</sequence>
<feature type="domain" description="Methyltransferase" evidence="6">
    <location>
        <begin position="249"/>
        <end position="309"/>
    </location>
</feature>
<evidence type="ECO:0000256" key="5">
    <source>
        <dbReference type="PROSITE-ProRule" id="PRU10015"/>
    </source>
</evidence>
<dbReference type="CDD" id="cd02440">
    <property type="entry name" value="AdoMet_MTases"/>
    <property type="match status" value="1"/>
</dbReference>
<evidence type="ECO:0000259" key="6">
    <source>
        <dbReference type="Pfam" id="PF13649"/>
    </source>
</evidence>
<feature type="binding site" evidence="4">
    <location>
        <position position="253"/>
    </location>
    <ligand>
        <name>S-adenosyl-L-methionine</name>
        <dbReference type="ChEBI" id="CHEBI:59789"/>
    </ligand>
</feature>
<dbReference type="InterPro" id="IPR030390">
    <property type="entry name" value="MeTrfase_TrmA_AS"/>
</dbReference>
<feature type="active site" description="Nucleophile" evidence="4">
    <location>
        <position position="344"/>
    </location>
</feature>
<keyword evidence="1 4" id="KW-0489">Methyltransferase</keyword>
<dbReference type="PANTHER" id="PTHR11061:SF30">
    <property type="entry name" value="TRNA (URACIL(54)-C(5))-METHYLTRANSFERASE"/>
    <property type="match status" value="1"/>
</dbReference>
<dbReference type="STRING" id="684552.SAMN04489719_0836"/>
<proteinExistence type="inferred from homology"/>
<reference evidence="8" key="1">
    <citation type="submission" date="2016-10" db="EMBL/GenBank/DDBJ databases">
        <authorList>
            <person name="Varghese N."/>
            <person name="Submissions S."/>
        </authorList>
    </citation>
    <scope>NUCLEOTIDE SEQUENCE [LARGE SCALE GENOMIC DNA]</scope>
    <source>
        <strain evidence="8">DSM 22965</strain>
    </source>
</reference>
<dbReference type="OrthoDB" id="9804590at2"/>
<dbReference type="GO" id="GO:0070041">
    <property type="term" value="F:rRNA (uridine-C5-)-methyltransferase activity"/>
    <property type="evidence" value="ECO:0007669"/>
    <property type="project" value="TreeGrafter"/>
</dbReference>
<dbReference type="AlphaFoldDB" id="A0A1H1M1V6"/>
<comment type="similarity">
    <text evidence="4">Belongs to the class I-like SAM-binding methyltransferase superfamily. RNA M5U methyltransferase family.</text>
</comment>
<dbReference type="PANTHER" id="PTHR11061">
    <property type="entry name" value="RNA M5U METHYLTRANSFERASE"/>
    <property type="match status" value="1"/>
</dbReference>
<dbReference type="PROSITE" id="PS51687">
    <property type="entry name" value="SAM_MT_RNA_M5U"/>
    <property type="match status" value="1"/>
</dbReference>
<organism evidence="7 8">
    <name type="scientific">Agrococcus carbonis</name>
    <dbReference type="NCBI Taxonomy" id="684552"/>
    <lineage>
        <taxon>Bacteria</taxon>
        <taxon>Bacillati</taxon>
        <taxon>Actinomycetota</taxon>
        <taxon>Actinomycetes</taxon>
        <taxon>Micrococcales</taxon>
        <taxon>Microbacteriaceae</taxon>
        <taxon>Agrococcus</taxon>
    </lineage>
</organism>
<evidence type="ECO:0000313" key="7">
    <source>
        <dbReference type="EMBL" id="SDR80848.1"/>
    </source>
</evidence>
<evidence type="ECO:0000313" key="8">
    <source>
        <dbReference type="Proteomes" id="UP000199649"/>
    </source>
</evidence>
<name>A0A1H1M1V6_9MICO</name>
<feature type="binding site" evidence="4">
    <location>
        <position position="318"/>
    </location>
    <ligand>
        <name>S-adenosyl-L-methionine</name>
        <dbReference type="ChEBI" id="CHEBI:59789"/>
    </ligand>
</feature>
<dbReference type="InterPro" id="IPR041698">
    <property type="entry name" value="Methyltransf_25"/>
</dbReference>
<dbReference type="GO" id="GO:0070475">
    <property type="term" value="P:rRNA base methylation"/>
    <property type="evidence" value="ECO:0007669"/>
    <property type="project" value="TreeGrafter"/>
</dbReference>
<evidence type="ECO:0000256" key="1">
    <source>
        <dbReference type="ARBA" id="ARBA00022603"/>
    </source>
</evidence>
<dbReference type="Gene3D" id="2.40.50.1070">
    <property type="match status" value="1"/>
</dbReference>
<feature type="binding site" evidence="4">
    <location>
        <position position="224"/>
    </location>
    <ligand>
        <name>S-adenosyl-L-methionine</name>
        <dbReference type="ChEBI" id="CHEBI:59789"/>
    </ligand>
</feature>
<keyword evidence="2 4" id="KW-0808">Transferase</keyword>
<feature type="active site" evidence="5">
    <location>
        <position position="344"/>
    </location>
</feature>
<dbReference type="InterPro" id="IPR029063">
    <property type="entry name" value="SAM-dependent_MTases_sf"/>
</dbReference>
<dbReference type="PROSITE" id="PS01230">
    <property type="entry name" value="TRMA_1"/>
    <property type="match status" value="1"/>
</dbReference>
<keyword evidence="3 4" id="KW-0949">S-adenosyl-L-methionine</keyword>
<dbReference type="RefSeq" id="WP_092665851.1">
    <property type="nucleotide sequence ID" value="NZ_LT629734.1"/>
</dbReference>
<dbReference type="InterPro" id="IPR010280">
    <property type="entry name" value="U5_MeTrfase_fam"/>
</dbReference>
<feature type="binding site" evidence="4">
    <location>
        <position position="274"/>
    </location>
    <ligand>
        <name>S-adenosyl-L-methionine</name>
        <dbReference type="ChEBI" id="CHEBI:59789"/>
    </ligand>
</feature>
<gene>
    <name evidence="7" type="ORF">SAMN04489719_0836</name>
</gene>